<dbReference type="GO" id="GO:0022857">
    <property type="term" value="F:transmembrane transporter activity"/>
    <property type="evidence" value="ECO:0007669"/>
    <property type="project" value="InterPro"/>
</dbReference>
<dbReference type="InterPro" id="IPR036259">
    <property type="entry name" value="MFS_trans_sf"/>
</dbReference>
<evidence type="ECO:0000313" key="9">
    <source>
        <dbReference type="EMBL" id="OGY82894.1"/>
    </source>
</evidence>
<evidence type="ECO:0000259" key="8">
    <source>
        <dbReference type="PROSITE" id="PS50850"/>
    </source>
</evidence>
<feature type="transmembrane region" description="Helical" evidence="7">
    <location>
        <begin position="143"/>
        <end position="160"/>
    </location>
</feature>
<dbReference type="SUPFAM" id="SSF103473">
    <property type="entry name" value="MFS general substrate transporter"/>
    <property type="match status" value="1"/>
</dbReference>
<keyword evidence="4 7" id="KW-0812">Transmembrane</keyword>
<comment type="subcellular location">
    <subcellularLocation>
        <location evidence="1">Cell membrane</location>
        <topology evidence="1">Multi-pass membrane protein</topology>
    </subcellularLocation>
</comment>
<feature type="transmembrane region" description="Helical" evidence="7">
    <location>
        <begin position="75"/>
        <end position="94"/>
    </location>
</feature>
<dbReference type="AlphaFoldDB" id="A0A1G2B151"/>
<accession>A0A1G2B151</accession>
<proteinExistence type="predicted"/>
<evidence type="ECO:0000256" key="5">
    <source>
        <dbReference type="ARBA" id="ARBA00022989"/>
    </source>
</evidence>
<dbReference type="InterPro" id="IPR050171">
    <property type="entry name" value="MFS_Transporters"/>
</dbReference>
<feature type="domain" description="Major facilitator superfamily (MFS) profile" evidence="8">
    <location>
        <begin position="1"/>
        <end position="188"/>
    </location>
</feature>
<evidence type="ECO:0000256" key="4">
    <source>
        <dbReference type="ARBA" id="ARBA00022692"/>
    </source>
</evidence>
<keyword evidence="5 7" id="KW-1133">Transmembrane helix</keyword>
<dbReference type="GO" id="GO:0005886">
    <property type="term" value="C:plasma membrane"/>
    <property type="evidence" value="ECO:0007669"/>
    <property type="project" value="UniProtKB-SubCell"/>
</dbReference>
<evidence type="ECO:0000256" key="7">
    <source>
        <dbReference type="SAM" id="Phobius"/>
    </source>
</evidence>
<keyword evidence="2" id="KW-0813">Transport</keyword>
<evidence type="ECO:0000313" key="10">
    <source>
        <dbReference type="Proteomes" id="UP000179164"/>
    </source>
</evidence>
<sequence>MSPRIFNQPLRILLGTNALVLIASAMFIPIYALYVEDIGGDLFDAGLTAAVYALVAGSLTIVSGRMTDRLKRKELMVIVGYVIVGIGFLLYTFANSLAVLIVIQAIIGFGTAVYAPAFDTLYSHNLHIRRTGLQWGAWEAMDYFATAAGALLGGAIVTFLGFTAMFVLMSAFCLASATYIFFLPKKTL</sequence>
<reference evidence="9 10" key="1">
    <citation type="journal article" date="2016" name="Nat. Commun.">
        <title>Thousands of microbial genomes shed light on interconnected biogeochemical processes in an aquifer system.</title>
        <authorList>
            <person name="Anantharaman K."/>
            <person name="Brown C.T."/>
            <person name="Hug L.A."/>
            <person name="Sharon I."/>
            <person name="Castelle C.J."/>
            <person name="Probst A.J."/>
            <person name="Thomas B.C."/>
            <person name="Singh A."/>
            <person name="Wilkins M.J."/>
            <person name="Karaoz U."/>
            <person name="Brodie E.L."/>
            <person name="Williams K.H."/>
            <person name="Hubbard S.S."/>
            <person name="Banfield J.F."/>
        </authorList>
    </citation>
    <scope>NUCLEOTIDE SEQUENCE [LARGE SCALE GENOMIC DNA]</scope>
</reference>
<comment type="caution">
    <text evidence="9">The sequence shown here is derived from an EMBL/GenBank/DDBJ whole genome shotgun (WGS) entry which is preliminary data.</text>
</comment>
<feature type="transmembrane region" description="Helical" evidence="7">
    <location>
        <begin position="166"/>
        <end position="183"/>
    </location>
</feature>
<evidence type="ECO:0000256" key="1">
    <source>
        <dbReference type="ARBA" id="ARBA00004651"/>
    </source>
</evidence>
<name>A0A1G2B151_9BACT</name>
<dbReference type="PROSITE" id="PS50850">
    <property type="entry name" value="MFS"/>
    <property type="match status" value="1"/>
</dbReference>
<dbReference type="InterPro" id="IPR011701">
    <property type="entry name" value="MFS"/>
</dbReference>
<dbReference type="InterPro" id="IPR020846">
    <property type="entry name" value="MFS_dom"/>
</dbReference>
<feature type="transmembrane region" description="Helical" evidence="7">
    <location>
        <begin position="45"/>
        <end position="63"/>
    </location>
</feature>
<dbReference type="STRING" id="1798543.A2898_04915"/>
<dbReference type="Gene3D" id="1.20.1250.20">
    <property type="entry name" value="MFS general substrate transporter like domains"/>
    <property type="match status" value="1"/>
</dbReference>
<keyword evidence="6 7" id="KW-0472">Membrane</keyword>
<gene>
    <name evidence="9" type="ORF">A2898_04915</name>
</gene>
<dbReference type="EMBL" id="MHKE01000017">
    <property type="protein sequence ID" value="OGY82894.1"/>
    <property type="molecule type" value="Genomic_DNA"/>
</dbReference>
<dbReference type="Proteomes" id="UP000179164">
    <property type="component" value="Unassembled WGS sequence"/>
</dbReference>
<evidence type="ECO:0000256" key="6">
    <source>
        <dbReference type="ARBA" id="ARBA00023136"/>
    </source>
</evidence>
<organism evidence="9 10">
    <name type="scientific">Candidatus Kerfeldbacteria bacterium RIFCSPLOWO2_01_FULL_48_11</name>
    <dbReference type="NCBI Taxonomy" id="1798543"/>
    <lineage>
        <taxon>Bacteria</taxon>
        <taxon>Candidatus Kerfeldiibacteriota</taxon>
    </lineage>
</organism>
<evidence type="ECO:0000256" key="3">
    <source>
        <dbReference type="ARBA" id="ARBA00022475"/>
    </source>
</evidence>
<keyword evidence="3" id="KW-1003">Cell membrane</keyword>
<dbReference type="PANTHER" id="PTHR23517">
    <property type="entry name" value="RESISTANCE PROTEIN MDTM, PUTATIVE-RELATED-RELATED"/>
    <property type="match status" value="1"/>
</dbReference>
<protein>
    <recommendedName>
        <fullName evidence="8">Major facilitator superfamily (MFS) profile domain-containing protein</fullName>
    </recommendedName>
</protein>
<dbReference type="PANTHER" id="PTHR23517:SF3">
    <property type="entry name" value="INTEGRAL MEMBRANE TRANSPORT PROTEIN"/>
    <property type="match status" value="1"/>
</dbReference>
<evidence type="ECO:0000256" key="2">
    <source>
        <dbReference type="ARBA" id="ARBA00022448"/>
    </source>
</evidence>
<dbReference type="Pfam" id="PF07690">
    <property type="entry name" value="MFS_1"/>
    <property type="match status" value="1"/>
</dbReference>
<feature type="transmembrane region" description="Helical" evidence="7">
    <location>
        <begin position="100"/>
        <end position="122"/>
    </location>
</feature>
<feature type="transmembrane region" description="Helical" evidence="7">
    <location>
        <begin position="12"/>
        <end position="33"/>
    </location>
</feature>